<dbReference type="EMBL" id="JANPWB010000006">
    <property type="protein sequence ID" value="KAJ1182745.1"/>
    <property type="molecule type" value="Genomic_DNA"/>
</dbReference>
<dbReference type="AlphaFoldDB" id="A0AAV7U2N8"/>
<accession>A0AAV7U2N8</accession>
<gene>
    <name evidence="1" type="ORF">NDU88_007926</name>
</gene>
<proteinExistence type="predicted"/>
<dbReference type="Proteomes" id="UP001066276">
    <property type="component" value="Chromosome 3_2"/>
</dbReference>
<evidence type="ECO:0000313" key="2">
    <source>
        <dbReference type="Proteomes" id="UP001066276"/>
    </source>
</evidence>
<organism evidence="1 2">
    <name type="scientific">Pleurodeles waltl</name>
    <name type="common">Iberian ribbed newt</name>
    <dbReference type="NCBI Taxonomy" id="8319"/>
    <lineage>
        <taxon>Eukaryota</taxon>
        <taxon>Metazoa</taxon>
        <taxon>Chordata</taxon>
        <taxon>Craniata</taxon>
        <taxon>Vertebrata</taxon>
        <taxon>Euteleostomi</taxon>
        <taxon>Amphibia</taxon>
        <taxon>Batrachia</taxon>
        <taxon>Caudata</taxon>
        <taxon>Salamandroidea</taxon>
        <taxon>Salamandridae</taxon>
        <taxon>Pleurodelinae</taxon>
        <taxon>Pleurodeles</taxon>
    </lineage>
</organism>
<comment type="caution">
    <text evidence="1">The sequence shown here is derived from an EMBL/GenBank/DDBJ whole genome shotgun (WGS) entry which is preliminary data.</text>
</comment>
<sequence length="241" mass="27351">MQEAIRRVAKTCSEFAQHMGEAETRNSKLENDAATQGETGDLLRFTLQPVNGGYVGRTPLDVSLHLAKVREAKARSLYQKLMLAEGKLTQSIMKAEEVSTAQAELPLLRANANQHLSKAAAAKYQMFKAECYEYGETTGKVLARRIRQRVVDRDVATIKDSYGQKLGKPKEILKVFRVVYEELYSDDIEHAAGEYRDATELLEGLKHCSVTQEEQMYWILQSHQKKCTKPSTPWLQEKRRG</sequence>
<reference evidence="1" key="1">
    <citation type="journal article" date="2022" name="bioRxiv">
        <title>Sequencing and chromosome-scale assembly of the giantPleurodeles waltlgenome.</title>
        <authorList>
            <person name="Brown T."/>
            <person name="Elewa A."/>
            <person name="Iarovenko S."/>
            <person name="Subramanian E."/>
            <person name="Araus A.J."/>
            <person name="Petzold A."/>
            <person name="Susuki M."/>
            <person name="Suzuki K.-i.T."/>
            <person name="Hayashi T."/>
            <person name="Toyoda A."/>
            <person name="Oliveira C."/>
            <person name="Osipova E."/>
            <person name="Leigh N.D."/>
            <person name="Simon A."/>
            <person name="Yun M.H."/>
        </authorList>
    </citation>
    <scope>NUCLEOTIDE SEQUENCE</scope>
    <source>
        <strain evidence="1">20211129_DDA</strain>
        <tissue evidence="1">Liver</tissue>
    </source>
</reference>
<keyword evidence="2" id="KW-1185">Reference proteome</keyword>
<name>A0AAV7U2N8_PLEWA</name>
<protein>
    <submittedName>
        <fullName evidence="1">Uncharacterized protein</fullName>
    </submittedName>
</protein>
<evidence type="ECO:0000313" key="1">
    <source>
        <dbReference type="EMBL" id="KAJ1182745.1"/>
    </source>
</evidence>